<gene>
    <name evidence="1" type="ORF">XA68_15906</name>
</gene>
<reference evidence="1 2" key="1">
    <citation type="journal article" date="2015" name="BMC Genomics">
        <title>Gene expression during zombie ant biting behavior reflects the complexity underlying fungal parasitic behavioral manipulation.</title>
        <authorList>
            <person name="de Bekker C."/>
            <person name="Ohm R.A."/>
            <person name="Loreto R.G."/>
            <person name="Sebastian A."/>
            <person name="Albert I."/>
            <person name="Merrow M."/>
            <person name="Brachmann A."/>
            <person name="Hughes D.P."/>
        </authorList>
    </citation>
    <scope>NUCLEOTIDE SEQUENCE [LARGE SCALE GENOMIC DNA]</scope>
    <source>
        <strain evidence="1 2">SC16a</strain>
    </source>
</reference>
<accession>A0A2A9PLY2</accession>
<comment type="caution">
    <text evidence="1">The sequence shown here is derived from an EMBL/GenBank/DDBJ whole genome shotgun (WGS) entry which is preliminary data.</text>
</comment>
<dbReference type="Proteomes" id="UP000037136">
    <property type="component" value="Unassembled WGS sequence"/>
</dbReference>
<evidence type="ECO:0000313" key="1">
    <source>
        <dbReference type="EMBL" id="PFH61890.1"/>
    </source>
</evidence>
<proteinExistence type="predicted"/>
<protein>
    <submittedName>
        <fullName evidence="1">Uncharacterized protein</fullName>
    </submittedName>
</protein>
<reference evidence="1 2" key="2">
    <citation type="journal article" date="2017" name="Sci. Rep.">
        <title>Ant-infecting Ophiocordyceps genomes reveal a high diversity of potential behavioral manipulation genes and a possible major role for enterotoxins.</title>
        <authorList>
            <person name="de Bekker C."/>
            <person name="Ohm R.A."/>
            <person name="Evans H.C."/>
            <person name="Brachmann A."/>
            <person name="Hughes D.P."/>
        </authorList>
    </citation>
    <scope>NUCLEOTIDE SEQUENCE [LARGE SCALE GENOMIC DNA]</scope>
    <source>
        <strain evidence="1 2">SC16a</strain>
    </source>
</reference>
<organism evidence="1 2">
    <name type="scientific">Ophiocordyceps unilateralis</name>
    <name type="common">Zombie-ant fungus</name>
    <name type="synonym">Torrubia unilateralis</name>
    <dbReference type="NCBI Taxonomy" id="268505"/>
    <lineage>
        <taxon>Eukaryota</taxon>
        <taxon>Fungi</taxon>
        <taxon>Dikarya</taxon>
        <taxon>Ascomycota</taxon>
        <taxon>Pezizomycotina</taxon>
        <taxon>Sordariomycetes</taxon>
        <taxon>Hypocreomycetidae</taxon>
        <taxon>Hypocreales</taxon>
        <taxon>Ophiocordycipitaceae</taxon>
        <taxon>Ophiocordyceps</taxon>
    </lineage>
</organism>
<sequence>MHALPLSNALELVHGLTLLTPCPLLRAKMLCSQFVHRDPTLVEKRQRDPLRDLRCYFERQDGRDYTDEYEQLLRWEKIHMIKDSWNYLRADRHAMPPMGRPTYLGLFEAMEANRATALRTSSVTKIPRKMIIVAGLIMAKKHSRVGKVTNPELSPTPYFKGSSSTSPQASRLLEHDIF</sequence>
<name>A0A2A9PLY2_OPHUN</name>
<dbReference type="EMBL" id="LAZP02000050">
    <property type="protein sequence ID" value="PFH61890.1"/>
    <property type="molecule type" value="Genomic_DNA"/>
</dbReference>
<dbReference type="AlphaFoldDB" id="A0A2A9PLY2"/>
<evidence type="ECO:0000313" key="2">
    <source>
        <dbReference type="Proteomes" id="UP000037136"/>
    </source>
</evidence>
<keyword evidence="2" id="KW-1185">Reference proteome</keyword>